<dbReference type="EMBL" id="JAGGLD010000005">
    <property type="protein sequence ID" value="MBP2001784.1"/>
    <property type="molecule type" value="Genomic_DNA"/>
</dbReference>
<feature type="domain" description="Helicase ATP-binding" evidence="4">
    <location>
        <begin position="363"/>
        <end position="515"/>
    </location>
</feature>
<evidence type="ECO:0000313" key="7">
    <source>
        <dbReference type="Proteomes" id="UP001519288"/>
    </source>
</evidence>
<evidence type="ECO:0000256" key="3">
    <source>
        <dbReference type="ARBA" id="ARBA00023125"/>
    </source>
</evidence>
<evidence type="ECO:0000313" key="6">
    <source>
        <dbReference type="EMBL" id="MBP2001784.1"/>
    </source>
</evidence>
<evidence type="ECO:0000259" key="5">
    <source>
        <dbReference type="PROSITE" id="PS51194"/>
    </source>
</evidence>
<proteinExistence type="predicted"/>
<reference evidence="6 7" key="1">
    <citation type="submission" date="2021-03" db="EMBL/GenBank/DDBJ databases">
        <title>Genomic Encyclopedia of Type Strains, Phase IV (KMG-IV): sequencing the most valuable type-strain genomes for metagenomic binning, comparative biology and taxonomic classification.</title>
        <authorList>
            <person name="Goeker M."/>
        </authorList>
    </citation>
    <scope>NUCLEOTIDE SEQUENCE [LARGE SCALE GENOMIC DNA]</scope>
    <source>
        <strain evidence="6 7">DSM 26806</strain>
    </source>
</reference>
<protein>
    <submittedName>
        <fullName evidence="6">Late competence protein required for DNA uptake (Superfamily II DNA/RNA helicase)</fullName>
    </submittedName>
</protein>
<keyword evidence="1" id="KW-0547">Nucleotide-binding</keyword>
<dbReference type="Proteomes" id="UP001519288">
    <property type="component" value="Unassembled WGS sequence"/>
</dbReference>
<keyword evidence="2" id="KW-0067">ATP-binding</keyword>
<feature type="domain" description="Helicase C-terminal" evidence="5">
    <location>
        <begin position="547"/>
        <end position="705"/>
    </location>
</feature>
<keyword evidence="3" id="KW-0238">DNA-binding</keyword>
<keyword evidence="6" id="KW-0378">Hydrolase</keyword>
<keyword evidence="7" id="KW-1185">Reference proteome</keyword>
<dbReference type="RefSeq" id="WP_342591595.1">
    <property type="nucleotide sequence ID" value="NZ_JAGGLD010000005.1"/>
</dbReference>
<dbReference type="SUPFAM" id="SSF52540">
    <property type="entry name" value="P-loop containing nucleoside triphosphate hydrolases"/>
    <property type="match status" value="1"/>
</dbReference>
<evidence type="ECO:0000259" key="4">
    <source>
        <dbReference type="PROSITE" id="PS51192"/>
    </source>
</evidence>
<evidence type="ECO:0000256" key="2">
    <source>
        <dbReference type="ARBA" id="ARBA00022840"/>
    </source>
</evidence>
<dbReference type="PROSITE" id="PS51192">
    <property type="entry name" value="HELICASE_ATP_BIND_1"/>
    <property type="match status" value="1"/>
</dbReference>
<sequence length="705" mass="78722">MRIHVYAIRRSEGWKVDISLDIVTDLTWWSQTGEYNGSRVWLLSEQMPLSLAVGLRDLWMLENRMDHWSAGEWQSGMKIVLSKIWGKASEQLWVGKSPVVIEEGGLIEEGAKRRANREYIPSDIPYLLWSQAQGYTNKGLIMMKKAQDIVRHAEEQLTWNGDEWGGRESESRSKGTKKYEDTMQQEIACRVASLLKGRSLLLSEWMVYMEHHGLEKESNWLAGIQLAYLNGRIDLTASIAPPSRGGLRRRTASSHCRRCGSVAMKATRCASCGSDACTYCEACLAMGRSRSCALLLRGAHRACPADGALAAPSSGGRQDLAPVDADPMGRWGLSPAQREAASAALRFLEEPPSVGGGSWWRRRKERVTPARFLLWAVTGAGKTEMIFPLLSAVLQRGGRALVATPRRDVVLELAPRIAAVFPDTPPVVLYGGSPERWTAGRLVLATTHQLLRFHQSFDLVIIDELDAFPYHNDPMLAFAAEQSCKPQGKFIYLSATPPVQMQLAVRRGALAHVKVPARYHGHPLPVPTRIEIPPLQQCLRHAKLPVVLRKIIEKSTERGAQLFIFVSRIHQIESLVNRLRQVIPPHIRIEGTSSKDERRAEKVLAFRAGEIQILITTTILERGVTVPRSDVIILDADGSLFDEASLVQMAGRAGRSASDPAGQVTFYSPEWTNAQRGAIRQIRRMNRIARRKGYLHELNTSRARL</sequence>
<dbReference type="Gene3D" id="3.40.50.300">
    <property type="entry name" value="P-loop containing nucleotide triphosphate hydrolases"/>
    <property type="match status" value="2"/>
</dbReference>
<dbReference type="PANTHER" id="PTHR30580:SF1">
    <property type="entry name" value="COMF OPERON PROTEIN 1"/>
    <property type="match status" value="1"/>
</dbReference>
<dbReference type="InterPro" id="IPR014001">
    <property type="entry name" value="Helicase_ATP-bd"/>
</dbReference>
<name>A0ABS4JJA7_9BACL</name>
<organism evidence="6 7">
    <name type="scientific">Paenibacillus shirakamiensis</name>
    <dbReference type="NCBI Taxonomy" id="1265935"/>
    <lineage>
        <taxon>Bacteria</taxon>
        <taxon>Bacillati</taxon>
        <taxon>Bacillota</taxon>
        <taxon>Bacilli</taxon>
        <taxon>Bacillales</taxon>
        <taxon>Paenibacillaceae</taxon>
        <taxon>Paenibacillus</taxon>
    </lineage>
</organism>
<dbReference type="PROSITE" id="PS51194">
    <property type="entry name" value="HELICASE_CTER"/>
    <property type="match status" value="1"/>
</dbReference>
<dbReference type="Pfam" id="PF00271">
    <property type="entry name" value="Helicase_C"/>
    <property type="match status" value="1"/>
</dbReference>
<dbReference type="InterPro" id="IPR001650">
    <property type="entry name" value="Helicase_C-like"/>
</dbReference>
<gene>
    <name evidence="6" type="ORF">J2Z69_002840</name>
</gene>
<dbReference type="SMART" id="SM00487">
    <property type="entry name" value="DEXDc"/>
    <property type="match status" value="1"/>
</dbReference>
<dbReference type="GO" id="GO:0004386">
    <property type="term" value="F:helicase activity"/>
    <property type="evidence" value="ECO:0007669"/>
    <property type="project" value="UniProtKB-KW"/>
</dbReference>
<dbReference type="InterPro" id="IPR011545">
    <property type="entry name" value="DEAD/DEAH_box_helicase_dom"/>
</dbReference>
<dbReference type="SMART" id="SM00490">
    <property type="entry name" value="HELICc"/>
    <property type="match status" value="1"/>
</dbReference>
<evidence type="ECO:0000256" key="1">
    <source>
        <dbReference type="ARBA" id="ARBA00022741"/>
    </source>
</evidence>
<dbReference type="Pfam" id="PF00270">
    <property type="entry name" value="DEAD"/>
    <property type="match status" value="1"/>
</dbReference>
<keyword evidence="6" id="KW-0347">Helicase</keyword>
<accession>A0ABS4JJA7</accession>
<dbReference type="InterPro" id="IPR027417">
    <property type="entry name" value="P-loop_NTPase"/>
</dbReference>
<dbReference type="PANTHER" id="PTHR30580">
    <property type="entry name" value="PRIMOSOMAL PROTEIN N"/>
    <property type="match status" value="1"/>
</dbReference>
<comment type="caution">
    <text evidence="6">The sequence shown here is derived from an EMBL/GenBank/DDBJ whole genome shotgun (WGS) entry which is preliminary data.</text>
</comment>